<dbReference type="AlphaFoldDB" id="A0AAN6UHB7"/>
<dbReference type="Proteomes" id="UP001304895">
    <property type="component" value="Unassembled WGS sequence"/>
</dbReference>
<protein>
    <submittedName>
        <fullName evidence="2">Uncharacterized protein</fullName>
    </submittedName>
</protein>
<evidence type="ECO:0000256" key="1">
    <source>
        <dbReference type="SAM" id="MobiDB-lite"/>
    </source>
</evidence>
<sequence>MATPPFDCENGENERRGTAKTPQATDSKPGEDDRLPPHATPRVPGSRPNRPSELHHHGSAGRMELWKGLVDPWVDPWKAILPAACGLVAMRDIFHAVNYICTCVSAKKVGLGQQTLSRRRDLSVIE</sequence>
<gene>
    <name evidence="2" type="ORF">BT67DRAFT_64983</name>
</gene>
<feature type="region of interest" description="Disordered" evidence="1">
    <location>
        <begin position="1"/>
        <end position="59"/>
    </location>
</feature>
<reference evidence="2" key="2">
    <citation type="submission" date="2023-05" db="EMBL/GenBank/DDBJ databases">
        <authorList>
            <consortium name="Lawrence Berkeley National Laboratory"/>
            <person name="Steindorff A."/>
            <person name="Hensen N."/>
            <person name="Bonometti L."/>
            <person name="Westerberg I."/>
            <person name="Brannstrom I.O."/>
            <person name="Guillou S."/>
            <person name="Cros-Aarteil S."/>
            <person name="Calhoun S."/>
            <person name="Haridas S."/>
            <person name="Kuo A."/>
            <person name="Mondo S."/>
            <person name="Pangilinan J."/>
            <person name="Riley R."/>
            <person name="Labutti K."/>
            <person name="Andreopoulos B."/>
            <person name="Lipzen A."/>
            <person name="Chen C."/>
            <person name="Yanf M."/>
            <person name="Daum C."/>
            <person name="Ng V."/>
            <person name="Clum A."/>
            <person name="Ohm R."/>
            <person name="Martin F."/>
            <person name="Silar P."/>
            <person name="Natvig D."/>
            <person name="Lalanne C."/>
            <person name="Gautier V."/>
            <person name="Ament-Velasquez S.L."/>
            <person name="Kruys A."/>
            <person name="Hutchinson M.I."/>
            <person name="Powell A.J."/>
            <person name="Barry K."/>
            <person name="Miller A.N."/>
            <person name="Grigoriev I.V."/>
            <person name="Debuchy R."/>
            <person name="Gladieux P."/>
            <person name="Thoren M.H."/>
            <person name="Johannesson H."/>
        </authorList>
    </citation>
    <scope>NUCLEOTIDE SEQUENCE</scope>
    <source>
        <strain evidence="2">CBS 123565</strain>
    </source>
</reference>
<accession>A0AAN6UHB7</accession>
<proteinExistence type="predicted"/>
<comment type="caution">
    <text evidence="2">The sequence shown here is derived from an EMBL/GenBank/DDBJ whole genome shotgun (WGS) entry which is preliminary data.</text>
</comment>
<name>A0AAN6UHB7_9PEZI</name>
<reference evidence="2" key="1">
    <citation type="journal article" date="2023" name="Mol. Phylogenet. Evol.">
        <title>Genome-scale phylogeny and comparative genomics of the fungal order Sordariales.</title>
        <authorList>
            <person name="Hensen N."/>
            <person name="Bonometti L."/>
            <person name="Westerberg I."/>
            <person name="Brannstrom I.O."/>
            <person name="Guillou S."/>
            <person name="Cros-Aarteil S."/>
            <person name="Calhoun S."/>
            <person name="Haridas S."/>
            <person name="Kuo A."/>
            <person name="Mondo S."/>
            <person name="Pangilinan J."/>
            <person name="Riley R."/>
            <person name="LaButti K."/>
            <person name="Andreopoulos B."/>
            <person name="Lipzen A."/>
            <person name="Chen C."/>
            <person name="Yan M."/>
            <person name="Daum C."/>
            <person name="Ng V."/>
            <person name="Clum A."/>
            <person name="Steindorff A."/>
            <person name="Ohm R.A."/>
            <person name="Martin F."/>
            <person name="Silar P."/>
            <person name="Natvig D.O."/>
            <person name="Lalanne C."/>
            <person name="Gautier V."/>
            <person name="Ament-Velasquez S.L."/>
            <person name="Kruys A."/>
            <person name="Hutchinson M.I."/>
            <person name="Powell A.J."/>
            <person name="Barry K."/>
            <person name="Miller A.N."/>
            <person name="Grigoriev I.V."/>
            <person name="Debuchy R."/>
            <person name="Gladieux P."/>
            <person name="Hiltunen Thoren M."/>
            <person name="Johannesson H."/>
        </authorList>
    </citation>
    <scope>NUCLEOTIDE SEQUENCE</scope>
    <source>
        <strain evidence="2">CBS 123565</strain>
    </source>
</reference>
<organism evidence="2 3">
    <name type="scientific">Trichocladium antarcticum</name>
    <dbReference type="NCBI Taxonomy" id="1450529"/>
    <lineage>
        <taxon>Eukaryota</taxon>
        <taxon>Fungi</taxon>
        <taxon>Dikarya</taxon>
        <taxon>Ascomycota</taxon>
        <taxon>Pezizomycotina</taxon>
        <taxon>Sordariomycetes</taxon>
        <taxon>Sordariomycetidae</taxon>
        <taxon>Sordariales</taxon>
        <taxon>Chaetomiaceae</taxon>
        <taxon>Trichocladium</taxon>
    </lineage>
</organism>
<keyword evidence="3" id="KW-1185">Reference proteome</keyword>
<evidence type="ECO:0000313" key="3">
    <source>
        <dbReference type="Proteomes" id="UP001304895"/>
    </source>
</evidence>
<dbReference type="EMBL" id="MU853414">
    <property type="protein sequence ID" value="KAK4132915.1"/>
    <property type="molecule type" value="Genomic_DNA"/>
</dbReference>
<evidence type="ECO:0000313" key="2">
    <source>
        <dbReference type="EMBL" id="KAK4132915.1"/>
    </source>
</evidence>